<comment type="subcellular location">
    <subcellularLocation>
        <location evidence="1">Nucleus</location>
    </subcellularLocation>
</comment>
<feature type="region of interest" description="Disordered" evidence="3">
    <location>
        <begin position="1"/>
        <end position="28"/>
    </location>
</feature>
<dbReference type="Gene3D" id="4.10.240.10">
    <property type="entry name" value="Zn(2)-C6 fungal-type DNA-binding domain"/>
    <property type="match status" value="1"/>
</dbReference>
<dbReference type="GO" id="GO:0005975">
    <property type="term" value="P:carbohydrate metabolic process"/>
    <property type="evidence" value="ECO:0007669"/>
    <property type="project" value="InterPro"/>
</dbReference>
<dbReference type="GO" id="GO:0008270">
    <property type="term" value="F:zinc ion binding"/>
    <property type="evidence" value="ECO:0007669"/>
    <property type="project" value="InterPro"/>
</dbReference>
<dbReference type="InterPro" id="IPR021858">
    <property type="entry name" value="Fun_TF"/>
</dbReference>
<keyword evidence="6" id="KW-1185">Reference proteome</keyword>
<dbReference type="CDD" id="cd00067">
    <property type="entry name" value="GAL4"/>
    <property type="match status" value="1"/>
</dbReference>
<dbReference type="SUPFAM" id="SSF57701">
    <property type="entry name" value="Zn2/Cys6 DNA-binding domain"/>
    <property type="match status" value="1"/>
</dbReference>
<dbReference type="EMBL" id="MU004314">
    <property type="protein sequence ID" value="KAF2658468.1"/>
    <property type="molecule type" value="Genomic_DNA"/>
</dbReference>
<dbReference type="GO" id="GO:0000981">
    <property type="term" value="F:DNA-binding transcription factor activity, RNA polymerase II-specific"/>
    <property type="evidence" value="ECO:0007669"/>
    <property type="project" value="InterPro"/>
</dbReference>
<dbReference type="GO" id="GO:0000976">
    <property type="term" value="F:transcription cis-regulatory region binding"/>
    <property type="evidence" value="ECO:0007669"/>
    <property type="project" value="TreeGrafter"/>
</dbReference>
<feature type="region of interest" description="Disordered" evidence="3">
    <location>
        <begin position="61"/>
        <end position="85"/>
    </location>
</feature>
<dbReference type="SMART" id="SM00066">
    <property type="entry name" value="GAL4"/>
    <property type="match status" value="1"/>
</dbReference>
<evidence type="ECO:0000313" key="5">
    <source>
        <dbReference type="EMBL" id="KAF2658468.1"/>
    </source>
</evidence>
<dbReference type="Gene3D" id="3.20.20.70">
    <property type="entry name" value="Aldolase class I"/>
    <property type="match status" value="1"/>
</dbReference>
<feature type="domain" description="Zn(2)-C6 fungal-type" evidence="4">
    <location>
        <begin position="32"/>
        <end position="62"/>
    </location>
</feature>
<dbReference type="InterPro" id="IPR000771">
    <property type="entry name" value="FBA_II"/>
</dbReference>
<dbReference type="PANTHER" id="PTHR37534:SF3">
    <property type="entry name" value="ZN(II)2CYS6 TRANSCRIPTION FACTOR (EUROFUNG)"/>
    <property type="match status" value="1"/>
</dbReference>
<accession>A0A6A6THS1</accession>
<dbReference type="InterPro" id="IPR013785">
    <property type="entry name" value="Aldolase_TIM"/>
</dbReference>
<evidence type="ECO:0000256" key="1">
    <source>
        <dbReference type="ARBA" id="ARBA00004123"/>
    </source>
</evidence>
<gene>
    <name evidence="5" type="ORF">K491DRAFT_592766</name>
</gene>
<dbReference type="CDD" id="cd00947">
    <property type="entry name" value="TBP_aldolase_IIB"/>
    <property type="match status" value="1"/>
</dbReference>
<dbReference type="Pfam" id="PF00172">
    <property type="entry name" value="Zn_clus"/>
    <property type="match status" value="1"/>
</dbReference>
<evidence type="ECO:0000256" key="3">
    <source>
        <dbReference type="SAM" id="MobiDB-lite"/>
    </source>
</evidence>
<dbReference type="Proteomes" id="UP000799324">
    <property type="component" value="Unassembled WGS sequence"/>
</dbReference>
<proteinExistence type="predicted"/>
<dbReference type="PROSITE" id="PS50048">
    <property type="entry name" value="ZN2_CY6_FUNGAL_2"/>
    <property type="match status" value="1"/>
</dbReference>
<evidence type="ECO:0000313" key="6">
    <source>
        <dbReference type="Proteomes" id="UP000799324"/>
    </source>
</evidence>
<sequence>MDEATARRRAAQNESRRLKRKSRSQGLRRTTGCITCKRRHLRCDEGIPGCRNCVKSKQECSYAAPPPQESPEENDSTENTSTEPELALEPYQAPELISPSISITTTTRSYLPEDSSSFQPAPTPPNAAFYRWFGLLADDAAAAGDLDVAALLCSQTLINGLSLETFQERYSIPQVIAPCLSEPPPSDAADRAPWHGSQPADLSTSEVALFDNFVKRVSLWIDLYDPNRCFSVFVPHLAMRDAGLMNAILALSSRQLSISPDASESERDRRISLQYYHDTLRYLQEAMSVDAYTTSLELLATALIVSMYEMLDDSGNGWERHLKGVFWIQRSQLIHGETGGLRSAVWWAWLRQDVWAAFRERRKTLSFWKPTKSYSTMNPYEIAARIVWIFAKAVDYCSKEELASSEDRVQPRLQRADAILEMLSEWEESLPVEFTPLPGVAEVDPGSGFEPLWIHPPAFDGLAGLDIRSAQTSEMSGLSWMPHEAKNTRFATSLTWNAEQRSTKTQRARTGSHIATASTMDPASDWKEKNKSIRVLRAAEKDRYGVIAAIAYNIEHILGFVKAAEVAQSPIIIQFFPWAVTYSSGLLIRAAADAISHSSMRDHIVLHMDHAQDYDLIKQSAGQLPFDSIMVDMSHYEKEENLSKTRELVAYCQQRGIATEAEPGRIEGGEDGVVDTAELEGSKTTPEEVDDFIATGVDALAPAFGNMHGEYDARTGPRLDFQRRVSIALHGTNGFSPALLEKCIAEGCTKINVNRIVLDNYYAHLRQHAATLTHTQLMEEGTQKVVDLTVRWMGICGSAGKARLTSESSSQHL</sequence>
<dbReference type="GO" id="GO:0016832">
    <property type="term" value="F:aldehyde-lyase activity"/>
    <property type="evidence" value="ECO:0007669"/>
    <property type="project" value="InterPro"/>
</dbReference>
<dbReference type="PROSITE" id="PS00463">
    <property type="entry name" value="ZN2_CY6_FUNGAL_1"/>
    <property type="match status" value="1"/>
</dbReference>
<dbReference type="Pfam" id="PF11951">
    <property type="entry name" value="Fungal_trans_2"/>
    <property type="match status" value="1"/>
</dbReference>
<dbReference type="PANTHER" id="PTHR37534">
    <property type="entry name" value="TRANSCRIPTIONAL ACTIVATOR PROTEIN UGA3"/>
    <property type="match status" value="1"/>
</dbReference>
<dbReference type="OrthoDB" id="5319341at2759"/>
<name>A0A6A6THS1_9PLEO</name>
<dbReference type="CDD" id="cd12148">
    <property type="entry name" value="fungal_TF_MHR"/>
    <property type="match status" value="1"/>
</dbReference>
<evidence type="ECO:0000259" key="4">
    <source>
        <dbReference type="PROSITE" id="PS50048"/>
    </source>
</evidence>
<dbReference type="InterPro" id="IPR036864">
    <property type="entry name" value="Zn2-C6_fun-type_DNA-bd_sf"/>
</dbReference>
<reference evidence="5" key="1">
    <citation type="journal article" date="2020" name="Stud. Mycol.">
        <title>101 Dothideomycetes genomes: a test case for predicting lifestyles and emergence of pathogens.</title>
        <authorList>
            <person name="Haridas S."/>
            <person name="Albert R."/>
            <person name="Binder M."/>
            <person name="Bloem J."/>
            <person name="Labutti K."/>
            <person name="Salamov A."/>
            <person name="Andreopoulos B."/>
            <person name="Baker S."/>
            <person name="Barry K."/>
            <person name="Bills G."/>
            <person name="Bluhm B."/>
            <person name="Cannon C."/>
            <person name="Castanera R."/>
            <person name="Culley D."/>
            <person name="Daum C."/>
            <person name="Ezra D."/>
            <person name="Gonzalez J."/>
            <person name="Henrissat B."/>
            <person name="Kuo A."/>
            <person name="Liang C."/>
            <person name="Lipzen A."/>
            <person name="Lutzoni F."/>
            <person name="Magnuson J."/>
            <person name="Mondo S."/>
            <person name="Nolan M."/>
            <person name="Ohm R."/>
            <person name="Pangilinan J."/>
            <person name="Park H.-J."/>
            <person name="Ramirez L."/>
            <person name="Alfaro M."/>
            <person name="Sun H."/>
            <person name="Tritt A."/>
            <person name="Yoshinaga Y."/>
            <person name="Zwiers L.-H."/>
            <person name="Turgeon B."/>
            <person name="Goodwin S."/>
            <person name="Spatafora J."/>
            <person name="Crous P."/>
            <person name="Grigoriev I."/>
        </authorList>
    </citation>
    <scope>NUCLEOTIDE SEQUENCE</scope>
    <source>
        <strain evidence="5">CBS 122681</strain>
    </source>
</reference>
<evidence type="ECO:0000256" key="2">
    <source>
        <dbReference type="ARBA" id="ARBA00023242"/>
    </source>
</evidence>
<dbReference type="GO" id="GO:0045944">
    <property type="term" value="P:positive regulation of transcription by RNA polymerase II"/>
    <property type="evidence" value="ECO:0007669"/>
    <property type="project" value="TreeGrafter"/>
</dbReference>
<dbReference type="SUPFAM" id="SSF51569">
    <property type="entry name" value="Aldolase"/>
    <property type="match status" value="1"/>
</dbReference>
<organism evidence="5 6">
    <name type="scientific">Lophiostoma macrostomum CBS 122681</name>
    <dbReference type="NCBI Taxonomy" id="1314788"/>
    <lineage>
        <taxon>Eukaryota</taxon>
        <taxon>Fungi</taxon>
        <taxon>Dikarya</taxon>
        <taxon>Ascomycota</taxon>
        <taxon>Pezizomycotina</taxon>
        <taxon>Dothideomycetes</taxon>
        <taxon>Pleosporomycetidae</taxon>
        <taxon>Pleosporales</taxon>
        <taxon>Lophiostomataceae</taxon>
        <taxon>Lophiostoma</taxon>
    </lineage>
</organism>
<keyword evidence="2" id="KW-0539">Nucleus</keyword>
<dbReference type="GO" id="GO:0005634">
    <property type="term" value="C:nucleus"/>
    <property type="evidence" value="ECO:0007669"/>
    <property type="project" value="UniProtKB-SubCell"/>
</dbReference>
<dbReference type="AlphaFoldDB" id="A0A6A6THS1"/>
<dbReference type="Pfam" id="PF01116">
    <property type="entry name" value="F_bP_aldolase"/>
    <property type="match status" value="1"/>
</dbReference>
<dbReference type="InterPro" id="IPR001138">
    <property type="entry name" value="Zn2Cys6_DnaBD"/>
</dbReference>
<protein>
    <submittedName>
        <fullName evidence="5">Aldolase</fullName>
    </submittedName>
</protein>